<dbReference type="AlphaFoldDB" id="A0A1B9IVF2"/>
<evidence type="ECO:0000313" key="2">
    <source>
        <dbReference type="Proteomes" id="UP000092583"/>
    </source>
</evidence>
<proteinExistence type="predicted"/>
<keyword evidence="2" id="KW-1185">Reference proteome</keyword>
<sequence length="150" mass="17158">MLEISSPVASETVVPSKRRLDNSSTPINIDYTSKVISHFLDLPNQANPAPSPFTYEDTKLLNELCDQFNVDHHFKEMVKDRLEGVLLPTMTARIFSWKVGSYGLVLVQKETMVAFSNPTFDIESRRFTSEVTEAWDRSAREFDPDHESPY</sequence>
<reference evidence="1 2" key="1">
    <citation type="submission" date="2013-07" db="EMBL/GenBank/DDBJ databases">
        <title>The Genome Sequence of Kwoniella mangroviensis CBS10435.</title>
        <authorList>
            <consortium name="The Broad Institute Genome Sequencing Platform"/>
            <person name="Cuomo C."/>
            <person name="Litvintseva A."/>
            <person name="Chen Y."/>
            <person name="Heitman J."/>
            <person name="Sun S."/>
            <person name="Springer D."/>
            <person name="Dromer F."/>
            <person name="Young S.K."/>
            <person name="Zeng Q."/>
            <person name="Gargeya S."/>
            <person name="Fitzgerald M."/>
            <person name="Abouelleil A."/>
            <person name="Alvarado L."/>
            <person name="Berlin A.M."/>
            <person name="Chapman S.B."/>
            <person name="Dewar J."/>
            <person name="Goldberg J."/>
            <person name="Griggs A."/>
            <person name="Gujja S."/>
            <person name="Hansen M."/>
            <person name="Howarth C."/>
            <person name="Imamovic A."/>
            <person name="Larimer J."/>
            <person name="McCowan C."/>
            <person name="Murphy C."/>
            <person name="Pearson M."/>
            <person name="Priest M."/>
            <person name="Roberts A."/>
            <person name="Saif S."/>
            <person name="Shea T."/>
            <person name="Sykes S."/>
            <person name="Wortman J."/>
            <person name="Nusbaum C."/>
            <person name="Birren B."/>
        </authorList>
    </citation>
    <scope>NUCLEOTIDE SEQUENCE [LARGE SCALE GENOMIC DNA]</scope>
    <source>
        <strain evidence="1 2">CBS 10435</strain>
    </source>
</reference>
<name>A0A1B9IVF2_9TREE</name>
<gene>
    <name evidence="1" type="ORF">L486_02168</name>
</gene>
<organism evidence="1 2">
    <name type="scientific">Kwoniella mangroviensis CBS 10435</name>
    <dbReference type="NCBI Taxonomy" id="1331196"/>
    <lineage>
        <taxon>Eukaryota</taxon>
        <taxon>Fungi</taxon>
        <taxon>Dikarya</taxon>
        <taxon>Basidiomycota</taxon>
        <taxon>Agaricomycotina</taxon>
        <taxon>Tremellomycetes</taxon>
        <taxon>Tremellales</taxon>
        <taxon>Cryptococcaceae</taxon>
        <taxon>Kwoniella</taxon>
    </lineage>
</organism>
<dbReference type="EMBL" id="KI669460">
    <property type="protein sequence ID" value="OCF59501.1"/>
    <property type="molecule type" value="Genomic_DNA"/>
</dbReference>
<evidence type="ECO:0000313" key="1">
    <source>
        <dbReference type="EMBL" id="OCF59501.1"/>
    </source>
</evidence>
<reference evidence="2" key="2">
    <citation type="submission" date="2013-12" db="EMBL/GenBank/DDBJ databases">
        <title>Evolution of pathogenesis and genome organization in the Tremellales.</title>
        <authorList>
            <person name="Cuomo C."/>
            <person name="Litvintseva A."/>
            <person name="Heitman J."/>
            <person name="Chen Y."/>
            <person name="Sun S."/>
            <person name="Springer D."/>
            <person name="Dromer F."/>
            <person name="Young S."/>
            <person name="Zeng Q."/>
            <person name="Chapman S."/>
            <person name="Gujja S."/>
            <person name="Saif S."/>
            <person name="Birren B."/>
        </authorList>
    </citation>
    <scope>NUCLEOTIDE SEQUENCE [LARGE SCALE GENOMIC DNA]</scope>
    <source>
        <strain evidence="2">CBS 10435</strain>
    </source>
</reference>
<accession>A0A1B9IVF2</accession>
<protein>
    <submittedName>
        <fullName evidence="1">Uncharacterized protein</fullName>
    </submittedName>
</protein>
<dbReference type="Proteomes" id="UP000092583">
    <property type="component" value="Unassembled WGS sequence"/>
</dbReference>